<keyword evidence="1" id="KW-0472">Membrane</keyword>
<proteinExistence type="predicted"/>
<feature type="transmembrane region" description="Helical" evidence="1">
    <location>
        <begin position="6"/>
        <end position="26"/>
    </location>
</feature>
<sequence length="114" mass="12127">MIGQAQSWLFLILAFVLFAVEVFALVEALRHSKDSYVSAGKRTKTFWASIVGAATLIGFLGLPFSGVSLQVLGILSIVGFVAAAVFLADVRPALRAVGGKGRSRDRNQGPYGGW</sequence>
<keyword evidence="1" id="KW-0812">Transmembrane</keyword>
<evidence type="ECO:0000313" key="3">
    <source>
        <dbReference type="Proteomes" id="UP001209083"/>
    </source>
</evidence>
<evidence type="ECO:0000256" key="1">
    <source>
        <dbReference type="SAM" id="Phobius"/>
    </source>
</evidence>
<evidence type="ECO:0000313" key="2">
    <source>
        <dbReference type="EMBL" id="WGW12535.1"/>
    </source>
</evidence>
<dbReference type="Pfam" id="PF10724">
    <property type="entry name" value="DUF2516"/>
    <property type="match status" value="1"/>
</dbReference>
<keyword evidence="1" id="KW-1133">Transmembrane helix</keyword>
<gene>
    <name evidence="2" type="ORF">LWF01_01855</name>
</gene>
<reference evidence="2 3" key="1">
    <citation type="submission" date="2023-05" db="EMBL/GenBank/DDBJ databases">
        <title>Lithophilousrod everest ZFBP1038 complete genpme.</title>
        <authorList>
            <person name="Tian M."/>
        </authorList>
    </citation>
    <scope>NUCLEOTIDE SEQUENCE [LARGE SCALE GENOMIC DNA]</scope>
    <source>
        <strain evidence="2 3">ZFBP1038</strain>
    </source>
</reference>
<keyword evidence="3" id="KW-1185">Reference proteome</keyword>
<dbReference type="EMBL" id="CP090958">
    <property type="protein sequence ID" value="WGW12535.1"/>
    <property type="molecule type" value="Genomic_DNA"/>
</dbReference>
<name>A0ABY8QVZ0_9MICO</name>
<feature type="transmembrane region" description="Helical" evidence="1">
    <location>
        <begin position="46"/>
        <end position="65"/>
    </location>
</feature>
<dbReference type="RefSeq" id="WP_349639338.1">
    <property type="nucleotide sequence ID" value="NZ_CP090958.1"/>
</dbReference>
<dbReference type="InterPro" id="IPR019662">
    <property type="entry name" value="DUF2516"/>
</dbReference>
<organism evidence="2 3">
    <name type="scientific">Saxibacter everestensis</name>
    <dbReference type="NCBI Taxonomy" id="2909229"/>
    <lineage>
        <taxon>Bacteria</taxon>
        <taxon>Bacillati</taxon>
        <taxon>Actinomycetota</taxon>
        <taxon>Actinomycetes</taxon>
        <taxon>Micrococcales</taxon>
        <taxon>Brevibacteriaceae</taxon>
        <taxon>Saxibacter</taxon>
    </lineage>
</organism>
<accession>A0ABY8QVZ0</accession>
<dbReference type="Proteomes" id="UP001209083">
    <property type="component" value="Chromosome"/>
</dbReference>
<protein>
    <submittedName>
        <fullName evidence="2">DUF2516 family protein</fullName>
    </submittedName>
</protein>
<feature type="transmembrane region" description="Helical" evidence="1">
    <location>
        <begin position="71"/>
        <end position="94"/>
    </location>
</feature>